<keyword evidence="2" id="KW-1185">Reference proteome</keyword>
<name>A0ABR2Z989_9AGAR</name>
<proteinExistence type="predicted"/>
<protein>
    <recommendedName>
        <fullName evidence="3">F-box domain-containing protein</fullName>
    </recommendedName>
</protein>
<sequence>MPQRAREIIHEAVVTRGTPLCLGWDEPHLVDSLESNHPYRRLVNQRGRLKRQREILAKFGSHHSGGPTIHSIPVELQEAILDHIPQYYFVLSYALTSTHSWNVAKNRLVALLRTSAWAGDRVICYGSFSEELPSFVDPTILTRPPQESGEEEAIDQTRRASLGRLPFPKAHISNDTTLFGSPIEFLERGDLYDHDYGRYWTLANEVVAHCEEFSPWLVPFGDEGPHGDYVLRNLNKLQYTSAPDHCLDDKGRLDYRQVQRRWFGFRLALLTRWTDDIGRDKDAIRDMLTSRGAWVGDRLDIVHSSQKELVVDQHGLVTKENGWVDITRTVGDHLTEIFEALGWDAWGDFPWSDNDRREFGHEFVLENEKLAAAYNFL</sequence>
<evidence type="ECO:0000313" key="2">
    <source>
        <dbReference type="Proteomes" id="UP001437256"/>
    </source>
</evidence>
<comment type="caution">
    <text evidence="1">The sequence shown here is derived from an EMBL/GenBank/DDBJ whole genome shotgun (WGS) entry which is preliminary data.</text>
</comment>
<dbReference type="EMBL" id="JBBXMP010000421">
    <property type="protein sequence ID" value="KAL0057845.1"/>
    <property type="molecule type" value="Genomic_DNA"/>
</dbReference>
<reference evidence="1 2" key="1">
    <citation type="submission" date="2024-05" db="EMBL/GenBank/DDBJ databases">
        <title>A draft genome resource for the thread blight pathogen Marasmius tenuissimus strain MS-2.</title>
        <authorList>
            <person name="Yulfo-Soto G.E."/>
            <person name="Baruah I.K."/>
            <person name="Amoako-Attah I."/>
            <person name="Bukari Y."/>
            <person name="Meinhardt L.W."/>
            <person name="Bailey B.A."/>
            <person name="Cohen S.P."/>
        </authorList>
    </citation>
    <scope>NUCLEOTIDE SEQUENCE [LARGE SCALE GENOMIC DNA]</scope>
    <source>
        <strain evidence="1 2">MS-2</strain>
    </source>
</reference>
<evidence type="ECO:0000313" key="1">
    <source>
        <dbReference type="EMBL" id="KAL0057845.1"/>
    </source>
</evidence>
<dbReference type="Proteomes" id="UP001437256">
    <property type="component" value="Unassembled WGS sequence"/>
</dbReference>
<evidence type="ECO:0008006" key="3">
    <source>
        <dbReference type="Google" id="ProtNLM"/>
    </source>
</evidence>
<accession>A0ABR2Z989</accession>
<gene>
    <name evidence="1" type="ORF">AAF712_015495</name>
</gene>
<organism evidence="1 2">
    <name type="scientific">Marasmius tenuissimus</name>
    <dbReference type="NCBI Taxonomy" id="585030"/>
    <lineage>
        <taxon>Eukaryota</taxon>
        <taxon>Fungi</taxon>
        <taxon>Dikarya</taxon>
        <taxon>Basidiomycota</taxon>
        <taxon>Agaricomycotina</taxon>
        <taxon>Agaricomycetes</taxon>
        <taxon>Agaricomycetidae</taxon>
        <taxon>Agaricales</taxon>
        <taxon>Marasmiineae</taxon>
        <taxon>Marasmiaceae</taxon>
        <taxon>Marasmius</taxon>
    </lineage>
</organism>